<keyword evidence="7" id="KW-1185">Reference proteome</keyword>
<evidence type="ECO:0000256" key="3">
    <source>
        <dbReference type="ARBA" id="ARBA00022448"/>
    </source>
</evidence>
<sequence>MRYTFPPLIISAINLARRFKAREHLEIDWHNRVTTLFKFIHQLTSVLFSTVESPDTALRLFLLAAQVCDSCGAAFEELAYEFYVQAFTVYEDAISESRAQLQAIALIIGTLQGARVFGEDNYDTLITKAAVHGAKLLKKPHQATAVMLASHMWWQTDAEGVETEGATAGEDAEERKPRRDGKRVLECLQKSLRIASSCFEEIVSVQLYVDALDKYLYYFEHGVQEVRDVITWIYMISIPRFGQVTPKYINSLIELIASNVDTISAPDFHPTSRSPPGLVEGVHTADMILRHFKRTLLYIESRKGEGDSAWEPVDGVTGKDMIGYLCLPVQRWALGHQGEKPPIWAQSPVCTLTTTQSKFDCQTTADFIRWIQEQRCFWVATAPLSAKGHVNVSPKGVVGTFKIIDNKTFFYQDLTGSDCRASSREWTNNWPPRICRLFGTGNVYELGSTRYNELVPVEERLSGSRAAVVVDVHKVGTSCGFSVPLYKPDGERTILQDWTDGLETLDQEFSPFRDNTFVSEGFEMTNPLSHLEFIPSSSDPTKDDRNPRGMKEYWAQENIRLPGLRFCRELVGLPPGPVKDDHKVFYIDMEAERLGKTLGSWTQQVVRKVGETGFLGGLAIGLALPLIWIHSTRMTTVSRNGQVLATIKCDVFGSDRLTMKGVGFSLSNLFPKVGLLFKEFNDAWDS</sequence>
<comment type="caution">
    <text evidence="6">The sequence shown here is derived from an EMBL/GenBank/DDBJ whole genome shotgun (WGS) entry which is preliminary data.</text>
</comment>
<dbReference type="HOGENOM" id="CLU_401234_0_0_1"/>
<evidence type="ECO:0000256" key="4">
    <source>
        <dbReference type="ARBA" id="ARBA00022927"/>
    </source>
</evidence>
<proteinExistence type="inferred from homology"/>
<dbReference type="GO" id="GO:0005770">
    <property type="term" value="C:late endosome"/>
    <property type="evidence" value="ECO:0007669"/>
    <property type="project" value="TreeGrafter"/>
</dbReference>
<gene>
    <name evidence="6" type="ORF">AG1IA_06760</name>
</gene>
<dbReference type="GO" id="GO:0005829">
    <property type="term" value="C:cytosol"/>
    <property type="evidence" value="ECO:0007669"/>
    <property type="project" value="GOC"/>
</dbReference>
<comment type="subcellular location">
    <subcellularLocation>
        <location evidence="1">Membrane</location>
        <topology evidence="1">Peripheral membrane protein</topology>
    </subcellularLocation>
</comment>
<dbReference type="STRING" id="983506.L8WMN0"/>
<dbReference type="AlphaFoldDB" id="L8WMN0"/>
<evidence type="ECO:0000256" key="5">
    <source>
        <dbReference type="ARBA" id="ARBA00023136"/>
    </source>
</evidence>
<evidence type="ECO:0000313" key="7">
    <source>
        <dbReference type="Proteomes" id="UP000011668"/>
    </source>
</evidence>
<keyword evidence="4" id="KW-0653">Protein transport</keyword>
<name>L8WMN0_THACA</name>
<dbReference type="Proteomes" id="UP000011668">
    <property type="component" value="Unassembled WGS sequence"/>
</dbReference>
<accession>L8WMN0</accession>
<dbReference type="EMBL" id="AFRT01001876">
    <property type="protein sequence ID" value="ELU39210.1"/>
    <property type="molecule type" value="Genomic_DNA"/>
</dbReference>
<dbReference type="Gene3D" id="2.30.110.10">
    <property type="entry name" value="Electron Transport, Fmn-binding Protein, Chain A"/>
    <property type="match status" value="1"/>
</dbReference>
<dbReference type="OrthoDB" id="10258141at2759"/>
<comment type="similarity">
    <text evidence="2">Belongs to the VPS35 family.</text>
</comment>
<organism evidence="6 7">
    <name type="scientific">Thanatephorus cucumeris (strain AG1-IA)</name>
    <name type="common">Rice sheath blight fungus</name>
    <name type="synonym">Rhizoctonia solani</name>
    <dbReference type="NCBI Taxonomy" id="983506"/>
    <lineage>
        <taxon>Eukaryota</taxon>
        <taxon>Fungi</taxon>
        <taxon>Dikarya</taxon>
        <taxon>Basidiomycota</taxon>
        <taxon>Agaricomycotina</taxon>
        <taxon>Agaricomycetes</taxon>
        <taxon>Cantharellales</taxon>
        <taxon>Ceratobasidiaceae</taxon>
        <taxon>Rhizoctonia</taxon>
        <taxon>Rhizoctonia solani AG-1</taxon>
    </lineage>
</organism>
<dbReference type="GO" id="GO:0042147">
    <property type="term" value="P:retrograde transport, endosome to Golgi"/>
    <property type="evidence" value="ECO:0007669"/>
    <property type="project" value="InterPro"/>
</dbReference>
<dbReference type="PANTHER" id="PTHR11099">
    <property type="entry name" value="VACUOLAR SORTING PROTEIN 35"/>
    <property type="match status" value="1"/>
</dbReference>
<evidence type="ECO:0000313" key="6">
    <source>
        <dbReference type="EMBL" id="ELU39210.1"/>
    </source>
</evidence>
<dbReference type="InterPro" id="IPR005378">
    <property type="entry name" value="Vps35"/>
</dbReference>
<protein>
    <submittedName>
        <fullName evidence="6">Vacuolar protein sorting-associated protein 35</fullName>
    </submittedName>
</protein>
<reference evidence="6 7" key="1">
    <citation type="journal article" date="2013" name="Nat. Commun.">
        <title>The evolution and pathogenic mechanisms of the rice sheath blight pathogen.</title>
        <authorList>
            <person name="Zheng A."/>
            <person name="Lin R."/>
            <person name="Xu L."/>
            <person name="Qin P."/>
            <person name="Tang C."/>
            <person name="Ai P."/>
            <person name="Zhang D."/>
            <person name="Liu Y."/>
            <person name="Sun Z."/>
            <person name="Feng H."/>
            <person name="Wang Y."/>
            <person name="Chen Y."/>
            <person name="Liang X."/>
            <person name="Fu R."/>
            <person name="Li Q."/>
            <person name="Zhang J."/>
            <person name="Yu X."/>
            <person name="Xie Z."/>
            <person name="Ding L."/>
            <person name="Guan P."/>
            <person name="Tang J."/>
            <person name="Liang Y."/>
            <person name="Wang S."/>
            <person name="Deng Q."/>
            <person name="Li S."/>
            <person name="Zhu J."/>
            <person name="Wang L."/>
            <person name="Liu H."/>
            <person name="Li P."/>
        </authorList>
    </citation>
    <scope>NUCLEOTIDE SEQUENCE [LARGE SCALE GENOMIC DNA]</scope>
    <source>
        <strain evidence="7">AG-1 IA</strain>
    </source>
</reference>
<keyword evidence="5" id="KW-0472">Membrane</keyword>
<dbReference type="GO" id="GO:0006886">
    <property type="term" value="P:intracellular protein transport"/>
    <property type="evidence" value="ECO:0007669"/>
    <property type="project" value="TreeGrafter"/>
</dbReference>
<dbReference type="Gene3D" id="1.25.40.660">
    <property type="entry name" value="Vacuolar protein sorting-associated protein 35, helical subcomplex Vps35-C"/>
    <property type="match status" value="1"/>
</dbReference>
<dbReference type="InterPro" id="IPR012349">
    <property type="entry name" value="Split_barrel_FMN-bd"/>
</dbReference>
<dbReference type="PANTHER" id="PTHR11099:SF0">
    <property type="entry name" value="VACUOLAR PROTEIN SORTING-ASSOCIATED PROTEIN 35"/>
    <property type="match status" value="1"/>
</dbReference>
<keyword evidence="3" id="KW-0813">Transport</keyword>
<evidence type="ECO:0000256" key="2">
    <source>
        <dbReference type="ARBA" id="ARBA00006536"/>
    </source>
</evidence>
<dbReference type="GO" id="GO:0030906">
    <property type="term" value="C:retromer, cargo-selective complex"/>
    <property type="evidence" value="ECO:0007669"/>
    <property type="project" value="InterPro"/>
</dbReference>
<dbReference type="InterPro" id="IPR042491">
    <property type="entry name" value="Vps35_C"/>
</dbReference>
<dbReference type="Pfam" id="PF03635">
    <property type="entry name" value="Vps35"/>
    <property type="match status" value="1"/>
</dbReference>
<evidence type="ECO:0000256" key="1">
    <source>
        <dbReference type="ARBA" id="ARBA00004170"/>
    </source>
</evidence>